<organism evidence="1 2">
    <name type="scientific">Arctium lappa</name>
    <name type="common">Greater burdock</name>
    <name type="synonym">Lappa major</name>
    <dbReference type="NCBI Taxonomy" id="4217"/>
    <lineage>
        <taxon>Eukaryota</taxon>
        <taxon>Viridiplantae</taxon>
        <taxon>Streptophyta</taxon>
        <taxon>Embryophyta</taxon>
        <taxon>Tracheophyta</taxon>
        <taxon>Spermatophyta</taxon>
        <taxon>Magnoliopsida</taxon>
        <taxon>eudicotyledons</taxon>
        <taxon>Gunneridae</taxon>
        <taxon>Pentapetalae</taxon>
        <taxon>asterids</taxon>
        <taxon>campanulids</taxon>
        <taxon>Asterales</taxon>
        <taxon>Asteraceae</taxon>
        <taxon>Carduoideae</taxon>
        <taxon>Cardueae</taxon>
        <taxon>Arctiinae</taxon>
        <taxon>Arctium</taxon>
    </lineage>
</organism>
<comment type="caution">
    <text evidence="1">The sequence shown here is derived from an EMBL/GenBank/DDBJ whole genome shotgun (WGS) entry which is preliminary data.</text>
</comment>
<dbReference type="EMBL" id="CM042048">
    <property type="protein sequence ID" value="KAI3758735.1"/>
    <property type="molecule type" value="Genomic_DNA"/>
</dbReference>
<name>A0ACB9EJ87_ARCLA</name>
<reference evidence="1 2" key="2">
    <citation type="journal article" date="2022" name="Mol. Ecol. Resour.">
        <title>The genomes of chicory, endive, great burdock and yacon provide insights into Asteraceae paleo-polyploidization history and plant inulin production.</title>
        <authorList>
            <person name="Fan W."/>
            <person name="Wang S."/>
            <person name="Wang H."/>
            <person name="Wang A."/>
            <person name="Jiang F."/>
            <person name="Liu H."/>
            <person name="Zhao H."/>
            <person name="Xu D."/>
            <person name="Zhang Y."/>
        </authorList>
    </citation>
    <scope>NUCLEOTIDE SEQUENCE [LARGE SCALE GENOMIC DNA]</scope>
    <source>
        <strain evidence="2">cv. Niubang</strain>
    </source>
</reference>
<evidence type="ECO:0000313" key="1">
    <source>
        <dbReference type="EMBL" id="KAI3758735.1"/>
    </source>
</evidence>
<accession>A0ACB9EJ87</accession>
<gene>
    <name evidence="1" type="ORF">L6452_06306</name>
</gene>
<dbReference type="Proteomes" id="UP001055879">
    <property type="component" value="Linkage Group LG02"/>
</dbReference>
<reference evidence="2" key="1">
    <citation type="journal article" date="2022" name="Mol. Ecol. Resour.">
        <title>The genomes of chicory, endive, great burdock and yacon provide insights into Asteraceae palaeo-polyploidization history and plant inulin production.</title>
        <authorList>
            <person name="Fan W."/>
            <person name="Wang S."/>
            <person name="Wang H."/>
            <person name="Wang A."/>
            <person name="Jiang F."/>
            <person name="Liu H."/>
            <person name="Zhao H."/>
            <person name="Xu D."/>
            <person name="Zhang Y."/>
        </authorList>
    </citation>
    <scope>NUCLEOTIDE SEQUENCE [LARGE SCALE GENOMIC DNA]</scope>
    <source>
        <strain evidence="2">cv. Niubang</strain>
    </source>
</reference>
<keyword evidence="2" id="KW-1185">Reference proteome</keyword>
<protein>
    <submittedName>
        <fullName evidence="1">Uncharacterized protein</fullName>
    </submittedName>
</protein>
<sequence>MRFGLTNAPTVFMDLMNRVCRPFLDMSVIVFIDDILVYSKSESEHEQHLREVLEVLRRERLYAKFSKCDFWLKEVQFLGHLVTWDGVKVDPSNIEAMMNWEPPKSPSEIRSFLGLAGYYRRFIQDFSKIASSLTVLTRKNVKFEWTEAQEKAFRILQKKLCEAPILTLPEGSEDFVVYNDASKMGLGCVLM</sequence>
<evidence type="ECO:0000313" key="2">
    <source>
        <dbReference type="Proteomes" id="UP001055879"/>
    </source>
</evidence>
<proteinExistence type="predicted"/>